<protein>
    <recommendedName>
        <fullName evidence="3">Alpha/beta hydrolase</fullName>
    </recommendedName>
</protein>
<keyword evidence="2" id="KW-1185">Reference proteome</keyword>
<dbReference type="Proteomes" id="UP000231553">
    <property type="component" value="Unassembled WGS sequence"/>
</dbReference>
<evidence type="ECO:0008006" key="3">
    <source>
        <dbReference type="Google" id="ProtNLM"/>
    </source>
</evidence>
<evidence type="ECO:0000313" key="2">
    <source>
        <dbReference type="Proteomes" id="UP000231553"/>
    </source>
</evidence>
<dbReference type="SUPFAM" id="SSF53474">
    <property type="entry name" value="alpha/beta-Hydrolases"/>
    <property type="match status" value="1"/>
</dbReference>
<name>A0A2M8J375_9RHOB</name>
<accession>A0A2M8J375</accession>
<gene>
    <name evidence="1" type="ORF">CVM52_08060</name>
</gene>
<proteinExistence type="predicted"/>
<dbReference type="EMBL" id="PGTB01000019">
    <property type="protein sequence ID" value="PJE37223.1"/>
    <property type="molecule type" value="Genomic_DNA"/>
</dbReference>
<dbReference type="InterPro" id="IPR029058">
    <property type="entry name" value="AB_hydrolase_fold"/>
</dbReference>
<dbReference type="Gene3D" id="3.40.50.1820">
    <property type="entry name" value="alpha/beta hydrolase"/>
    <property type="match status" value="1"/>
</dbReference>
<evidence type="ECO:0000313" key="1">
    <source>
        <dbReference type="EMBL" id="PJE37223.1"/>
    </source>
</evidence>
<organism evidence="1 2">
    <name type="scientific">Pseudooceanicola lipolyticus</name>
    <dbReference type="NCBI Taxonomy" id="2029104"/>
    <lineage>
        <taxon>Bacteria</taxon>
        <taxon>Pseudomonadati</taxon>
        <taxon>Pseudomonadota</taxon>
        <taxon>Alphaproteobacteria</taxon>
        <taxon>Rhodobacterales</taxon>
        <taxon>Paracoccaceae</taxon>
        <taxon>Pseudooceanicola</taxon>
    </lineage>
</organism>
<reference evidence="1 2" key="1">
    <citation type="journal article" date="2018" name="Int. J. Syst. Evol. Microbiol.">
        <title>Pseudooceanicola lipolyticus sp. nov., a marine alphaproteobacterium, reclassification of Oceanicola flagellatus as Pseudooceanicola flagellatus comb. nov. and emended description of the genus Pseudooceanicola.</title>
        <authorList>
            <person name="Huang M.-M."/>
            <person name="Guo L.-L."/>
            <person name="Wu Y.-H."/>
            <person name="Lai Q.-L."/>
            <person name="Shao Z.-Z."/>
            <person name="Wang C.-S."/>
            <person name="Wu M."/>
            <person name="Xu X.-W."/>
        </authorList>
    </citation>
    <scope>NUCLEOTIDE SEQUENCE [LARGE SCALE GENOMIC DNA]</scope>
    <source>
        <strain evidence="1 2">157</strain>
    </source>
</reference>
<sequence length="314" mass="33990">MNCGQDAEKTYFTKDCTLKNTKKTLAAICLAAISAEPLSAQHTNLGQIDPATMLETYPEFGQSLQRAVVGVPAALIEGDADFFGYYEDLANLTFVEGATAPVVVYMHGSSSAFEEVDGVPGLKWDYAYADWLTEAGYVFVAPDAHAIGERPTYSSPVPKDVYETISAIRQAEIAQAAAALSQAAFLAPGEMYLLGVSEGGHAAARYSGREFKGRMILSWSCEPGYMTDFAKVGARSGDPVLNIVGYRDFYYGRNAPFSTGYNNTGNCANYLSAGNYGHSKVVIYPTADHGISYDQYIEGDLLGFMTYWVGRTPE</sequence>
<comment type="caution">
    <text evidence="1">The sequence shown here is derived from an EMBL/GenBank/DDBJ whole genome shotgun (WGS) entry which is preliminary data.</text>
</comment>
<dbReference type="AlphaFoldDB" id="A0A2M8J375"/>